<dbReference type="PROSITE" id="PS00149">
    <property type="entry name" value="SULFATASE_2"/>
    <property type="match status" value="1"/>
</dbReference>
<dbReference type="Gene3D" id="3.30.1120.10">
    <property type="match status" value="1"/>
</dbReference>
<dbReference type="AlphaFoldDB" id="A0A6G1VHT9"/>
<evidence type="ECO:0000256" key="3">
    <source>
        <dbReference type="PIRSR" id="PIRSR600917-52"/>
    </source>
</evidence>
<dbReference type="Proteomes" id="UP000477980">
    <property type="component" value="Unassembled WGS sequence"/>
</dbReference>
<feature type="domain" description="Sulfatase N-terminal" evidence="5">
    <location>
        <begin position="33"/>
        <end position="406"/>
    </location>
</feature>
<dbReference type="GO" id="GO:0016787">
    <property type="term" value="F:hydrolase activity"/>
    <property type="evidence" value="ECO:0007669"/>
    <property type="project" value="UniProtKB-KW"/>
</dbReference>
<dbReference type="CDD" id="cd16143">
    <property type="entry name" value="ARS_like"/>
    <property type="match status" value="1"/>
</dbReference>
<accession>A0A6G1VHT9</accession>
<dbReference type="EMBL" id="VZAH01000013">
    <property type="protein sequence ID" value="MQP13105.1"/>
    <property type="molecule type" value="Genomic_DNA"/>
</dbReference>
<comment type="caution">
    <text evidence="6">The sequence shown here is derived from an EMBL/GenBank/DDBJ whole genome shotgun (WGS) entry which is preliminary data.</text>
</comment>
<dbReference type="PANTHER" id="PTHR43751:SF6">
    <property type="entry name" value="N-ACETYLGALACTOSAMINE-6-O-SULFATASE"/>
    <property type="match status" value="1"/>
</dbReference>
<dbReference type="InterPro" id="IPR024607">
    <property type="entry name" value="Sulfatase_CS"/>
</dbReference>
<protein>
    <submittedName>
        <fullName evidence="6">Arylsulfatase</fullName>
    </submittedName>
</protein>
<dbReference type="InterPro" id="IPR017850">
    <property type="entry name" value="Alkaline_phosphatase_core_sf"/>
</dbReference>
<keyword evidence="4" id="KW-0732">Signal</keyword>
<dbReference type="InterPro" id="IPR052701">
    <property type="entry name" value="GAG_Ulvan_Degrading_Sulfatases"/>
</dbReference>
<dbReference type="InterPro" id="IPR000917">
    <property type="entry name" value="Sulfatase_N"/>
</dbReference>
<dbReference type="SUPFAM" id="SSF53649">
    <property type="entry name" value="Alkaline phosphatase-like"/>
    <property type="match status" value="1"/>
</dbReference>
<reference evidence="6 7" key="1">
    <citation type="submission" date="2019-09" db="EMBL/GenBank/DDBJ databases">
        <title>Distinct polysaccharide growth profiles of human intestinal Prevotella copri isolates.</title>
        <authorList>
            <person name="Fehlner-Peach H."/>
            <person name="Magnabosco C."/>
            <person name="Raghavan V."/>
            <person name="Scher J.U."/>
            <person name="Tett A."/>
            <person name="Cox L.M."/>
            <person name="Gottsegen C."/>
            <person name="Watters A."/>
            <person name="Wiltshire- Gordon J.D."/>
            <person name="Segata N."/>
            <person name="Bonneau R."/>
            <person name="Littman D.R."/>
        </authorList>
    </citation>
    <scope>NUCLEOTIDE SEQUENCE [LARGE SCALE GENOMIC DNA]</scope>
    <source>
        <strain evidence="7">iAA917</strain>
    </source>
</reference>
<dbReference type="PROSITE" id="PS00523">
    <property type="entry name" value="SULFATASE_1"/>
    <property type="match status" value="1"/>
</dbReference>
<evidence type="ECO:0000313" key="7">
    <source>
        <dbReference type="Proteomes" id="UP000477980"/>
    </source>
</evidence>
<dbReference type="Pfam" id="PF00884">
    <property type="entry name" value="Sulfatase"/>
    <property type="match status" value="1"/>
</dbReference>
<comment type="PTM">
    <text evidence="3">The conversion to 3-oxoalanine (also known as C-formylglycine, FGly), of a serine or cysteine residue in prokaryotes and of a cysteine residue in eukaryotes, is critical for catalytic activity.</text>
</comment>
<evidence type="ECO:0000256" key="1">
    <source>
        <dbReference type="ARBA" id="ARBA00008779"/>
    </source>
</evidence>
<name>A0A6G1VHT9_9BACT</name>
<keyword evidence="2" id="KW-0378">Hydrolase</keyword>
<dbReference type="Gene3D" id="3.40.720.10">
    <property type="entry name" value="Alkaline Phosphatase, subunit A"/>
    <property type="match status" value="1"/>
</dbReference>
<evidence type="ECO:0000256" key="4">
    <source>
        <dbReference type="SAM" id="SignalP"/>
    </source>
</evidence>
<feature type="signal peptide" evidence="4">
    <location>
        <begin position="1"/>
        <end position="21"/>
    </location>
</feature>
<comment type="similarity">
    <text evidence="1">Belongs to the sulfatase family.</text>
</comment>
<evidence type="ECO:0000259" key="5">
    <source>
        <dbReference type="Pfam" id="PF00884"/>
    </source>
</evidence>
<gene>
    <name evidence="6" type="ORF">F7D25_01465</name>
</gene>
<feature type="modified residue" description="3-oxoalanine (Ser)" evidence="3">
    <location>
        <position position="81"/>
    </location>
</feature>
<organism evidence="6 7">
    <name type="scientific">Segatella copri</name>
    <dbReference type="NCBI Taxonomy" id="165179"/>
    <lineage>
        <taxon>Bacteria</taxon>
        <taxon>Pseudomonadati</taxon>
        <taxon>Bacteroidota</taxon>
        <taxon>Bacteroidia</taxon>
        <taxon>Bacteroidales</taxon>
        <taxon>Prevotellaceae</taxon>
        <taxon>Segatella</taxon>
    </lineage>
</organism>
<sequence>MNKTYITIALLSPLACTAAMGARKAKASNQQKPNVIIILADDLGYGDLGCYGAKNVETPNVDKLAKQGIRFTDAHAIASTSTPSRYSLLTGEYAWRKPGTDVAPGDAGMIIKPTQFTMADMFKSVGYSTCAIGKWHLGLGAETGKQDWNAPLPSALADIGFDHHYIMAATADRVPCVFIEDGKVANYDPSAPIEVSYYRNFAGEPTGKDNPELCYNMKSSHGHNMSIVNGIGRIGYMKGGGKALWKDENIADSITNHAIDFIKKNCNNPFFLYFATNDVHVPRFPHQRFRGKNSMGMRGDAIVQFDWSVGKIMETLDKLGIADNTIVLLTSDNGPVVDDGYQDQAEELLNGHKPAGPWRGNKYSAFEGGTAIPVIVRWPKNVKAGQTSDVLMSQIDFMASFGNLIGATFPKGSAPDSKNHLGNLLGTDTTHRPWVAEMSSNHVLSIRTKEWKYIEPNDGSKMIKWGPKIETGNAPLPQLYRISDNLYEQDNVADTHPTIVYELQNILRRVR</sequence>
<feature type="chain" id="PRO_5026199680" evidence="4">
    <location>
        <begin position="22"/>
        <end position="511"/>
    </location>
</feature>
<dbReference type="RefSeq" id="WP_153089722.1">
    <property type="nucleotide sequence ID" value="NZ_VZAH01000013.1"/>
</dbReference>
<evidence type="ECO:0000256" key="2">
    <source>
        <dbReference type="ARBA" id="ARBA00022801"/>
    </source>
</evidence>
<dbReference type="PANTHER" id="PTHR43751">
    <property type="entry name" value="SULFATASE"/>
    <property type="match status" value="1"/>
</dbReference>
<dbReference type="OrthoDB" id="9765065at2"/>
<evidence type="ECO:0000313" key="6">
    <source>
        <dbReference type="EMBL" id="MQP13105.1"/>
    </source>
</evidence>
<proteinExistence type="inferred from homology"/>